<keyword evidence="2" id="KW-0812">Transmembrane</keyword>
<sequence length="105" mass="11707">MKFELQLQRWYRIFRATMVMVLSVAVATFLTMTMTLQAKTEESSPTSFPEAIGVVAFACYWYLTSQEVIQTSADGRVLRAQPVTPPPTARQAFSEAAGQDVRGPK</sequence>
<dbReference type="RefSeq" id="WP_276663132.1">
    <property type="nucleotide sequence ID" value="NZ_SSFD01000416.1"/>
</dbReference>
<dbReference type="EMBL" id="SSFD01000416">
    <property type="protein sequence ID" value="TXH77592.1"/>
    <property type="molecule type" value="Genomic_DNA"/>
</dbReference>
<accession>A0A5C7S2V5</accession>
<proteinExistence type="predicted"/>
<keyword evidence="2" id="KW-0472">Membrane</keyword>
<feature type="region of interest" description="Disordered" evidence="1">
    <location>
        <begin position="79"/>
        <end position="105"/>
    </location>
</feature>
<feature type="transmembrane region" description="Helical" evidence="2">
    <location>
        <begin position="46"/>
        <end position="63"/>
    </location>
</feature>
<dbReference type="Proteomes" id="UP000321192">
    <property type="component" value="Unassembled WGS sequence"/>
</dbReference>
<evidence type="ECO:0000313" key="4">
    <source>
        <dbReference type="Proteomes" id="UP000321192"/>
    </source>
</evidence>
<protein>
    <submittedName>
        <fullName evidence="3">Uncharacterized protein</fullName>
    </submittedName>
</protein>
<comment type="caution">
    <text evidence="3">The sequence shown here is derived from an EMBL/GenBank/DDBJ whole genome shotgun (WGS) entry which is preliminary data.</text>
</comment>
<evidence type="ECO:0000313" key="3">
    <source>
        <dbReference type="EMBL" id="TXH77592.1"/>
    </source>
</evidence>
<gene>
    <name evidence="3" type="ORF">E6Q80_24465</name>
</gene>
<dbReference type="AlphaFoldDB" id="A0A5C7S2V5"/>
<organism evidence="3 4">
    <name type="scientific">Thauera aminoaromatica</name>
    <dbReference type="NCBI Taxonomy" id="164330"/>
    <lineage>
        <taxon>Bacteria</taxon>
        <taxon>Pseudomonadati</taxon>
        <taxon>Pseudomonadota</taxon>
        <taxon>Betaproteobacteria</taxon>
        <taxon>Rhodocyclales</taxon>
        <taxon>Zoogloeaceae</taxon>
        <taxon>Thauera</taxon>
    </lineage>
</organism>
<keyword evidence="2" id="KW-1133">Transmembrane helix</keyword>
<evidence type="ECO:0000256" key="2">
    <source>
        <dbReference type="SAM" id="Phobius"/>
    </source>
</evidence>
<evidence type="ECO:0000256" key="1">
    <source>
        <dbReference type="SAM" id="MobiDB-lite"/>
    </source>
</evidence>
<reference evidence="3 4" key="1">
    <citation type="submission" date="2018-09" db="EMBL/GenBank/DDBJ databases">
        <title>Metagenome Assembled Genomes from an Advanced Water Purification Facility.</title>
        <authorList>
            <person name="Stamps B.W."/>
            <person name="Spear J.R."/>
        </authorList>
    </citation>
    <scope>NUCLEOTIDE SEQUENCE [LARGE SCALE GENOMIC DNA]</scope>
    <source>
        <strain evidence="3">Bin_27_1</strain>
    </source>
</reference>
<name>A0A5C7S2V5_THASP</name>
<feature type="transmembrane region" description="Helical" evidence="2">
    <location>
        <begin position="12"/>
        <end position="34"/>
    </location>
</feature>